<proteinExistence type="predicted"/>
<keyword evidence="3 5" id="KW-1133">Transmembrane helix</keyword>
<evidence type="ECO:0000256" key="3">
    <source>
        <dbReference type="ARBA" id="ARBA00022989"/>
    </source>
</evidence>
<dbReference type="RefSeq" id="WP_095607565.1">
    <property type="nucleotide sequence ID" value="NZ_NSKE01000012.1"/>
</dbReference>
<dbReference type="InterPro" id="IPR002035">
    <property type="entry name" value="VWF_A"/>
</dbReference>
<feature type="transmembrane region" description="Helical" evidence="5">
    <location>
        <begin position="52"/>
        <end position="73"/>
    </location>
</feature>
<keyword evidence="4 5" id="KW-0472">Membrane</keyword>
<dbReference type="AlphaFoldDB" id="A0A2A2G7R8"/>
<dbReference type="InterPro" id="IPR050768">
    <property type="entry name" value="UPF0353/GerABKA_families"/>
</dbReference>
<feature type="transmembrane region" description="Helical" evidence="5">
    <location>
        <begin position="306"/>
        <end position="325"/>
    </location>
</feature>
<evidence type="ECO:0000256" key="2">
    <source>
        <dbReference type="ARBA" id="ARBA00022692"/>
    </source>
</evidence>
<dbReference type="CDD" id="cd01467">
    <property type="entry name" value="vWA_BatA_type"/>
    <property type="match status" value="1"/>
</dbReference>
<accession>A0A2A2G7R8</accession>
<dbReference type="Pfam" id="PF00092">
    <property type="entry name" value="VWA"/>
    <property type="match status" value="1"/>
</dbReference>
<dbReference type="Gene3D" id="3.40.50.410">
    <property type="entry name" value="von Willebrand factor, type A domain"/>
    <property type="match status" value="1"/>
</dbReference>
<dbReference type="PROSITE" id="PS50234">
    <property type="entry name" value="VWFA"/>
    <property type="match status" value="1"/>
</dbReference>
<sequence>MSWANPHLLWLLLLLIPIISYQIWKQRNKKNPSLLFSNTSGLKNLSGNWRSYGIWVAPLLQILAFVLIVIALARPQYKNTTVERNAEGIDIVLTLDISTSMKAEDLKPNRLEAAKGVAEDFINKRISDRIGLVLFARKSFTMVPPTLDYDLLKRLLEDVQMGVVEDGTAIGMGIATAVNRLKESNAESKVIILLTDGQNNAGEIDPVTAADLAVSYDIKVYTIGAGTRGTAPYPVQDPIFGDRYQNVEVNIDEEMLAQIANMTNGSYFRATDTEKLEDIYNQIDELEKTEIEEVIYTDVEDLYPRFLIPGIFLLVLSIISEQFIFRKATE</sequence>
<dbReference type="SMART" id="SM00327">
    <property type="entry name" value="VWA"/>
    <property type="match status" value="1"/>
</dbReference>
<feature type="domain" description="VWFA" evidence="6">
    <location>
        <begin position="90"/>
        <end position="283"/>
    </location>
</feature>
<dbReference type="SUPFAM" id="SSF53300">
    <property type="entry name" value="vWA-like"/>
    <property type="match status" value="1"/>
</dbReference>
<evidence type="ECO:0000313" key="8">
    <source>
        <dbReference type="Proteomes" id="UP000218831"/>
    </source>
</evidence>
<comment type="caution">
    <text evidence="7">The sequence shown here is derived from an EMBL/GenBank/DDBJ whole genome shotgun (WGS) entry which is preliminary data.</text>
</comment>
<dbReference type="InterPro" id="IPR024163">
    <property type="entry name" value="Aerotolerance_reg_N"/>
</dbReference>
<dbReference type="Proteomes" id="UP000218831">
    <property type="component" value="Unassembled WGS sequence"/>
</dbReference>
<dbReference type="InterPro" id="IPR033881">
    <property type="entry name" value="vWA_BatA_type"/>
</dbReference>
<dbReference type="Pfam" id="PF07584">
    <property type="entry name" value="BatA"/>
    <property type="match status" value="1"/>
</dbReference>
<dbReference type="InterPro" id="IPR036465">
    <property type="entry name" value="vWFA_dom_sf"/>
</dbReference>
<dbReference type="EMBL" id="NSKE01000012">
    <property type="protein sequence ID" value="PAU92909.1"/>
    <property type="molecule type" value="Genomic_DNA"/>
</dbReference>
<keyword evidence="8" id="KW-1185">Reference proteome</keyword>
<evidence type="ECO:0000313" key="7">
    <source>
        <dbReference type="EMBL" id="PAU92909.1"/>
    </source>
</evidence>
<evidence type="ECO:0000256" key="5">
    <source>
        <dbReference type="SAM" id="Phobius"/>
    </source>
</evidence>
<evidence type="ECO:0000256" key="4">
    <source>
        <dbReference type="ARBA" id="ARBA00023136"/>
    </source>
</evidence>
<keyword evidence="1" id="KW-1003">Cell membrane</keyword>
<evidence type="ECO:0000256" key="1">
    <source>
        <dbReference type="ARBA" id="ARBA00022475"/>
    </source>
</evidence>
<protein>
    <submittedName>
        <fullName evidence="7">Aerotolerance regulator BatA</fullName>
    </submittedName>
</protein>
<gene>
    <name evidence="7" type="ORF">CK503_14585</name>
</gene>
<evidence type="ECO:0000259" key="6">
    <source>
        <dbReference type="PROSITE" id="PS50234"/>
    </source>
</evidence>
<dbReference type="OrthoDB" id="6206554at2"/>
<organism evidence="7 8">
    <name type="scientific">Fodinibius salipaludis</name>
    <dbReference type="NCBI Taxonomy" id="2032627"/>
    <lineage>
        <taxon>Bacteria</taxon>
        <taxon>Pseudomonadati</taxon>
        <taxon>Balneolota</taxon>
        <taxon>Balneolia</taxon>
        <taxon>Balneolales</taxon>
        <taxon>Balneolaceae</taxon>
        <taxon>Fodinibius</taxon>
    </lineage>
</organism>
<name>A0A2A2G7R8_9BACT</name>
<reference evidence="7 8" key="1">
    <citation type="submission" date="2017-08" db="EMBL/GenBank/DDBJ databases">
        <title>Aliifodinibius alkalisoli sp. nov., isolated from saline alkaline soil.</title>
        <authorList>
            <person name="Liu D."/>
            <person name="Zhang G."/>
        </authorList>
    </citation>
    <scope>NUCLEOTIDE SEQUENCE [LARGE SCALE GENOMIC DNA]</scope>
    <source>
        <strain evidence="7 8">WN023</strain>
    </source>
</reference>
<keyword evidence="2 5" id="KW-0812">Transmembrane</keyword>
<dbReference type="PANTHER" id="PTHR22550">
    <property type="entry name" value="SPORE GERMINATION PROTEIN"/>
    <property type="match status" value="1"/>
</dbReference>
<dbReference type="PANTHER" id="PTHR22550:SF5">
    <property type="entry name" value="LEUCINE ZIPPER PROTEIN 4"/>
    <property type="match status" value="1"/>
</dbReference>